<gene>
    <name evidence="1" type="ORF">ATANTOWER_027915</name>
</gene>
<reference evidence="1 2" key="1">
    <citation type="submission" date="2021-07" db="EMBL/GenBank/DDBJ databases">
        <authorList>
            <person name="Palmer J.M."/>
        </authorList>
    </citation>
    <scope>NUCLEOTIDE SEQUENCE [LARGE SCALE GENOMIC DNA]</scope>
    <source>
        <strain evidence="1 2">AT_MEX2019</strain>
        <tissue evidence="1">Muscle</tissue>
    </source>
</reference>
<protein>
    <submittedName>
        <fullName evidence="1">Uncharacterized protein</fullName>
    </submittedName>
</protein>
<accession>A0ABU7BEU7</accession>
<proteinExistence type="predicted"/>
<dbReference type="EMBL" id="JAHUTI010049864">
    <property type="protein sequence ID" value="MED6248160.1"/>
    <property type="molecule type" value="Genomic_DNA"/>
</dbReference>
<evidence type="ECO:0000313" key="2">
    <source>
        <dbReference type="Proteomes" id="UP001345963"/>
    </source>
</evidence>
<sequence length="261" mass="30052">MQLFYACRLRTQRKTQEPGDPLTHYTIEKEHQIALEEIVVSMRRLPAPFSTPLRVGVVLPLLASHLISHHRCCRLPILSPVLFWRGLEMNRLHSLILLSFLVLFWRGPRTNRPHILFLPVRGSGDELPPLPVPAPVELEDRLPPFSDPVPEGFENELPPSPEAQRLRRRSPLPSRGFQRFLCRCPPKLCVCLRLPPGRPPELCAHTRDCQHLTAQVLAFSDRDYLDVTQAGPSYCFVKLILFWTFKVPELLRRHVVIVLLD</sequence>
<name>A0ABU7BEU7_9TELE</name>
<evidence type="ECO:0000313" key="1">
    <source>
        <dbReference type="EMBL" id="MED6248160.1"/>
    </source>
</evidence>
<comment type="caution">
    <text evidence="1">The sequence shown here is derived from an EMBL/GenBank/DDBJ whole genome shotgun (WGS) entry which is preliminary data.</text>
</comment>
<dbReference type="Proteomes" id="UP001345963">
    <property type="component" value="Unassembled WGS sequence"/>
</dbReference>
<keyword evidence="2" id="KW-1185">Reference proteome</keyword>
<organism evidence="1 2">
    <name type="scientific">Ataeniobius toweri</name>
    <dbReference type="NCBI Taxonomy" id="208326"/>
    <lineage>
        <taxon>Eukaryota</taxon>
        <taxon>Metazoa</taxon>
        <taxon>Chordata</taxon>
        <taxon>Craniata</taxon>
        <taxon>Vertebrata</taxon>
        <taxon>Euteleostomi</taxon>
        <taxon>Actinopterygii</taxon>
        <taxon>Neopterygii</taxon>
        <taxon>Teleostei</taxon>
        <taxon>Neoteleostei</taxon>
        <taxon>Acanthomorphata</taxon>
        <taxon>Ovalentaria</taxon>
        <taxon>Atherinomorphae</taxon>
        <taxon>Cyprinodontiformes</taxon>
        <taxon>Goodeidae</taxon>
        <taxon>Ataeniobius</taxon>
    </lineage>
</organism>